<dbReference type="EMBL" id="KF501372">
    <property type="protein sequence ID" value="AHF46175.1"/>
    <property type="molecule type" value="Genomic_DNA"/>
</dbReference>
<gene>
    <name evidence="1" type="ORF">pZL1.10c</name>
</gene>
<accession>W0FTL0</accession>
<geneLocation type="plasmid" evidence="1">
    <name>pZL1</name>
</geneLocation>
<name>W0FTL0_9ACTN</name>
<sequence length="119" mass="13282">MKIFGNKRRVKSQPEDVQLIEAGLGQAASMISDNATTSLLDGRWGDVVADLAQASRQTQISLHEAIEKALTEGETFQTLASESHLSPEYLREAYERFDRGMWAQPGPDEHGREPWRVLG</sequence>
<keyword evidence="1" id="KW-0614">Plasmid</keyword>
<organism evidence="1">
    <name type="scientific">Streptomyces sp. 14R-10</name>
    <dbReference type="NCBI Taxonomy" id="1442159"/>
    <lineage>
        <taxon>Bacteria</taxon>
        <taxon>Bacillati</taxon>
        <taxon>Actinomycetota</taxon>
        <taxon>Actinomycetes</taxon>
        <taxon>Kitasatosporales</taxon>
        <taxon>Streptomycetaceae</taxon>
        <taxon>Streptomyces</taxon>
    </lineage>
</organism>
<dbReference type="RefSeq" id="WP_024127901.1">
    <property type="nucleotide sequence ID" value="NC_023316.1"/>
</dbReference>
<reference evidence="1" key="1">
    <citation type="submission" date="2013-08" db="EMBL/GenBank/DDBJ databases">
        <title>Two distinct conjugal transfer systems on Streptomyces plasmid pZL1.</title>
        <authorList>
            <person name="Zhao L."/>
            <person name="Zhong L."/>
            <person name="Qin Z."/>
        </authorList>
    </citation>
    <scope>NUCLEOTIDE SEQUENCE</scope>
    <source>
        <strain evidence="1">14R-10</strain>
        <plasmid evidence="1">pZL1</plasmid>
    </source>
</reference>
<proteinExistence type="predicted"/>
<evidence type="ECO:0000313" key="1">
    <source>
        <dbReference type="EMBL" id="AHF46175.1"/>
    </source>
</evidence>
<dbReference type="AlphaFoldDB" id="W0FTL0"/>
<protein>
    <submittedName>
        <fullName evidence="1">Uncharacterized protein</fullName>
    </submittedName>
</protein>